<dbReference type="AlphaFoldDB" id="A0A916NJQ9"/>
<dbReference type="GO" id="GO:0005886">
    <property type="term" value="C:plasma membrane"/>
    <property type="evidence" value="ECO:0007669"/>
    <property type="project" value="TreeGrafter"/>
</dbReference>
<dbReference type="PANTHER" id="PTHR30474:SF1">
    <property type="entry name" value="PEPTIDOGLYCAN GLYCOSYLTRANSFERASE MRDB"/>
    <property type="match status" value="1"/>
</dbReference>
<feature type="transmembrane region" description="Helical" evidence="6">
    <location>
        <begin position="285"/>
        <end position="302"/>
    </location>
</feature>
<feature type="transmembrane region" description="Helical" evidence="6">
    <location>
        <begin position="70"/>
        <end position="88"/>
    </location>
</feature>
<feature type="transmembrane region" description="Helical" evidence="6">
    <location>
        <begin position="352"/>
        <end position="372"/>
    </location>
</feature>
<comment type="caution">
    <text evidence="7">The sequence shown here is derived from an EMBL/GenBank/DDBJ whole genome shotgun (WGS) entry which is preliminary data.</text>
</comment>
<name>A0A916NJQ9_9BACL</name>
<evidence type="ECO:0000256" key="4">
    <source>
        <dbReference type="ARBA" id="ARBA00022989"/>
    </source>
</evidence>
<proteinExistence type="predicted"/>
<dbReference type="InterPro" id="IPR018365">
    <property type="entry name" value="Cell_cycle_FtsW-rel_CS"/>
</dbReference>
<dbReference type="GO" id="GO:0008360">
    <property type="term" value="P:regulation of cell shape"/>
    <property type="evidence" value="ECO:0007669"/>
    <property type="project" value="UniProtKB-KW"/>
</dbReference>
<dbReference type="RefSeq" id="WP_218093024.1">
    <property type="nucleotide sequence ID" value="NZ_CAJVAS010000013.1"/>
</dbReference>
<dbReference type="Pfam" id="PF01098">
    <property type="entry name" value="FTSW_RODA_SPOVE"/>
    <property type="match status" value="1"/>
</dbReference>
<dbReference type="InterPro" id="IPR001182">
    <property type="entry name" value="FtsW/RodA"/>
</dbReference>
<dbReference type="GO" id="GO:0016757">
    <property type="term" value="F:glycosyltransferase activity"/>
    <property type="evidence" value="ECO:0007669"/>
    <property type="project" value="UniProtKB-KW"/>
</dbReference>
<feature type="transmembrane region" description="Helical" evidence="6">
    <location>
        <begin position="181"/>
        <end position="200"/>
    </location>
</feature>
<keyword evidence="7" id="KW-0808">Transferase</keyword>
<keyword evidence="2 6" id="KW-0812">Transmembrane</keyword>
<dbReference type="PANTHER" id="PTHR30474">
    <property type="entry name" value="CELL CYCLE PROTEIN"/>
    <property type="match status" value="1"/>
</dbReference>
<feature type="transmembrane region" description="Helical" evidence="6">
    <location>
        <begin position="45"/>
        <end position="63"/>
    </location>
</feature>
<sequence>MLHKFKKVDVLIVAILIALLAISTVLLYSATLDSNLLKFDPKKLAVIYSISFFVFIITAALDYRFLVKLAYYLYGVGILLLVGVYLFGAKINGARGWFELPFGLNFQPVELVKILLIITIAAYMARRKGESLQFFRDVVPIALFAIIPIVLVIIQPDLGNAIILGVILIGMYWIGNIRAVYVVGGVLLIAGTVYAFLYFFQLYHVPLEKYLDSKDLPTHWIARVNTFINPDTATNDQKYQVVNSIRAIGSGMLRGEGYLKGTSIHSHFIPVAYTDAIFVVVGEEFGFVGASCLLLLYFVLIYRMILISIYCNNYAGSFIIIGVVSMLVFQIFQNIGMMIGIMPLTGITLPFISYGGTSLMINMIAMGLVMSVRLHDDKLLDEE</sequence>
<dbReference type="EMBL" id="CAJVAS010000013">
    <property type="protein sequence ID" value="CAG7631153.1"/>
    <property type="molecule type" value="Genomic_DNA"/>
</dbReference>
<evidence type="ECO:0000256" key="6">
    <source>
        <dbReference type="SAM" id="Phobius"/>
    </source>
</evidence>
<dbReference type="Proteomes" id="UP000693672">
    <property type="component" value="Unassembled WGS sequence"/>
</dbReference>
<dbReference type="PROSITE" id="PS00428">
    <property type="entry name" value="FTSW_RODA_SPOVE"/>
    <property type="match status" value="1"/>
</dbReference>
<keyword evidence="5 6" id="KW-0472">Membrane</keyword>
<evidence type="ECO:0000313" key="7">
    <source>
        <dbReference type="EMBL" id="CAG7631153.1"/>
    </source>
</evidence>
<keyword evidence="3" id="KW-0133">Cell shape</keyword>
<evidence type="ECO:0000256" key="1">
    <source>
        <dbReference type="ARBA" id="ARBA00004141"/>
    </source>
</evidence>
<dbReference type="GO" id="GO:0051301">
    <property type="term" value="P:cell division"/>
    <property type="evidence" value="ECO:0007669"/>
    <property type="project" value="InterPro"/>
</dbReference>
<feature type="transmembrane region" description="Helical" evidence="6">
    <location>
        <begin position="158"/>
        <end position="174"/>
    </location>
</feature>
<keyword evidence="8" id="KW-1185">Reference proteome</keyword>
<protein>
    <submittedName>
        <fullName evidence="7">Peptidoglycan glycosyltransferase FtsW</fullName>
        <ecNumber evidence="7">2.4.1.129</ecNumber>
    </submittedName>
</protein>
<dbReference type="EC" id="2.4.1.129" evidence="7"/>
<accession>A0A916NJQ9</accession>
<keyword evidence="4 6" id="KW-1133">Transmembrane helix</keyword>
<organism evidence="7 8">
    <name type="scientific">Paenibacillus solanacearum</name>
    <dbReference type="NCBI Taxonomy" id="2048548"/>
    <lineage>
        <taxon>Bacteria</taxon>
        <taxon>Bacillati</taxon>
        <taxon>Bacillota</taxon>
        <taxon>Bacilli</taxon>
        <taxon>Bacillales</taxon>
        <taxon>Paenibacillaceae</taxon>
        <taxon>Paenibacillus</taxon>
    </lineage>
</organism>
<reference evidence="7" key="1">
    <citation type="submission" date="2021-06" db="EMBL/GenBank/DDBJ databases">
        <authorList>
            <person name="Criscuolo A."/>
        </authorList>
    </citation>
    <scope>NUCLEOTIDE SEQUENCE</scope>
    <source>
        <strain evidence="7">CIP111600</strain>
    </source>
</reference>
<evidence type="ECO:0000256" key="2">
    <source>
        <dbReference type="ARBA" id="ARBA00022692"/>
    </source>
</evidence>
<dbReference type="GO" id="GO:0032153">
    <property type="term" value="C:cell division site"/>
    <property type="evidence" value="ECO:0007669"/>
    <property type="project" value="TreeGrafter"/>
</dbReference>
<evidence type="ECO:0000256" key="3">
    <source>
        <dbReference type="ARBA" id="ARBA00022960"/>
    </source>
</evidence>
<feature type="transmembrane region" description="Helical" evidence="6">
    <location>
        <begin position="314"/>
        <end position="332"/>
    </location>
</feature>
<evidence type="ECO:0000313" key="8">
    <source>
        <dbReference type="Proteomes" id="UP000693672"/>
    </source>
</evidence>
<dbReference type="GO" id="GO:0015648">
    <property type="term" value="F:lipid-linked peptidoglycan transporter activity"/>
    <property type="evidence" value="ECO:0007669"/>
    <property type="project" value="TreeGrafter"/>
</dbReference>
<keyword evidence="7" id="KW-0328">Glycosyltransferase</keyword>
<feature type="transmembrane region" description="Helical" evidence="6">
    <location>
        <begin position="134"/>
        <end position="152"/>
    </location>
</feature>
<gene>
    <name evidence="7" type="primary">ftsW_3</name>
    <name evidence="7" type="ORF">PAESOLCIP111_03270</name>
</gene>
<evidence type="ECO:0000256" key="5">
    <source>
        <dbReference type="ARBA" id="ARBA00023136"/>
    </source>
</evidence>
<comment type="subcellular location">
    <subcellularLocation>
        <location evidence="1">Membrane</location>
        <topology evidence="1">Multi-pass membrane protein</topology>
    </subcellularLocation>
</comment>